<evidence type="ECO:0000256" key="8">
    <source>
        <dbReference type="SAM" id="Phobius"/>
    </source>
</evidence>
<dbReference type="Pfam" id="PF08478">
    <property type="entry name" value="POTRA_1"/>
    <property type="match status" value="1"/>
</dbReference>
<dbReference type="PROSITE" id="PS51779">
    <property type="entry name" value="POTRA"/>
    <property type="match status" value="1"/>
</dbReference>
<evidence type="ECO:0000256" key="4">
    <source>
        <dbReference type="ARBA" id="ARBA00022692"/>
    </source>
</evidence>
<protein>
    <recommendedName>
        <fullName evidence="9">POTRA domain-containing protein</fullName>
    </recommendedName>
</protein>
<keyword evidence="7" id="KW-0131">Cell cycle</keyword>
<comment type="subcellular location">
    <subcellularLocation>
        <location evidence="1">Membrane</location>
    </subcellularLocation>
</comment>
<evidence type="ECO:0000256" key="7">
    <source>
        <dbReference type="ARBA" id="ARBA00023306"/>
    </source>
</evidence>
<dbReference type="Proteomes" id="UP000176604">
    <property type="component" value="Unassembled WGS sequence"/>
</dbReference>
<dbReference type="STRING" id="1802397.A3J43_00800"/>
<evidence type="ECO:0000256" key="6">
    <source>
        <dbReference type="ARBA" id="ARBA00023136"/>
    </source>
</evidence>
<evidence type="ECO:0000313" key="10">
    <source>
        <dbReference type="EMBL" id="OGL77926.1"/>
    </source>
</evidence>
<keyword evidence="5 8" id="KW-1133">Transmembrane helix</keyword>
<evidence type="ECO:0000256" key="3">
    <source>
        <dbReference type="ARBA" id="ARBA00022618"/>
    </source>
</evidence>
<feature type="transmembrane region" description="Helical" evidence="8">
    <location>
        <begin position="43"/>
        <end position="65"/>
    </location>
</feature>
<reference evidence="10 11" key="1">
    <citation type="journal article" date="2016" name="Nat. Commun.">
        <title>Thousands of microbial genomes shed light on interconnected biogeochemical processes in an aquifer system.</title>
        <authorList>
            <person name="Anantharaman K."/>
            <person name="Brown C.T."/>
            <person name="Hug L.A."/>
            <person name="Sharon I."/>
            <person name="Castelle C.J."/>
            <person name="Probst A.J."/>
            <person name="Thomas B.C."/>
            <person name="Singh A."/>
            <person name="Wilkins M.J."/>
            <person name="Karaoz U."/>
            <person name="Brodie E.L."/>
            <person name="Williams K.H."/>
            <person name="Hubbard S.S."/>
            <person name="Banfield J.F."/>
        </authorList>
    </citation>
    <scope>NUCLEOTIDE SEQUENCE [LARGE SCALE GENOMIC DNA]</scope>
</reference>
<dbReference type="GO" id="GO:0005886">
    <property type="term" value="C:plasma membrane"/>
    <property type="evidence" value="ECO:0007669"/>
    <property type="project" value="TreeGrafter"/>
</dbReference>
<keyword evidence="2" id="KW-1003">Cell membrane</keyword>
<evidence type="ECO:0000256" key="2">
    <source>
        <dbReference type="ARBA" id="ARBA00022475"/>
    </source>
</evidence>
<evidence type="ECO:0000256" key="5">
    <source>
        <dbReference type="ARBA" id="ARBA00022989"/>
    </source>
</evidence>
<sequence>MAFFNLRTVQAREPARHKKRDYYKPGYRNPLHTDERDAAAPKIAGRLALFAAMCAGFIAVLYWILFSGSFSVRSIDVEGAGRTSADDIKRVAESALHRRRFLILNQQQSLFAVDSMRVRAQLVDAFALVHATVTPQLPHTLRISIQERTPVYEVRGSNGGEALIDTEGVIIAAAAGNEQPAHDLFTLKVSSLASTTTGERLFDRSAMVFLNDARDNFAFITQGYRIVSLNLERVLVHDIVAETSEPWVIYMTDELDPKLQLLNVDRALQEMKDERKEIQYIDVRLPNKIFYK</sequence>
<name>A0A1F7UI11_9BACT</name>
<accession>A0A1F7UI11</accession>
<evidence type="ECO:0000259" key="9">
    <source>
        <dbReference type="PROSITE" id="PS51779"/>
    </source>
</evidence>
<keyword evidence="6 8" id="KW-0472">Membrane</keyword>
<dbReference type="InterPro" id="IPR050487">
    <property type="entry name" value="FtsQ_DivIB"/>
</dbReference>
<organism evidence="10 11">
    <name type="scientific">Candidatus Uhrbacteria bacterium RIFCSPHIGHO2_12_FULL_54_23</name>
    <dbReference type="NCBI Taxonomy" id="1802397"/>
    <lineage>
        <taxon>Bacteria</taxon>
        <taxon>Candidatus Uhriibacteriota</taxon>
    </lineage>
</organism>
<dbReference type="PANTHER" id="PTHR37820:SF1">
    <property type="entry name" value="CELL DIVISION PROTEIN FTSQ"/>
    <property type="match status" value="1"/>
</dbReference>
<evidence type="ECO:0000313" key="11">
    <source>
        <dbReference type="Proteomes" id="UP000176604"/>
    </source>
</evidence>
<evidence type="ECO:0000256" key="1">
    <source>
        <dbReference type="ARBA" id="ARBA00004370"/>
    </source>
</evidence>
<dbReference type="GO" id="GO:0051301">
    <property type="term" value="P:cell division"/>
    <property type="evidence" value="ECO:0007669"/>
    <property type="project" value="UniProtKB-KW"/>
</dbReference>
<comment type="caution">
    <text evidence="10">The sequence shown here is derived from an EMBL/GenBank/DDBJ whole genome shotgun (WGS) entry which is preliminary data.</text>
</comment>
<gene>
    <name evidence="10" type="ORF">A3J43_00800</name>
</gene>
<dbReference type="PANTHER" id="PTHR37820">
    <property type="entry name" value="CELL DIVISION PROTEIN DIVIB"/>
    <property type="match status" value="1"/>
</dbReference>
<dbReference type="InterPro" id="IPR013685">
    <property type="entry name" value="POTRA_FtsQ_type"/>
</dbReference>
<keyword evidence="3" id="KW-0132">Cell division</keyword>
<proteinExistence type="predicted"/>
<dbReference type="AlphaFoldDB" id="A0A1F7UI11"/>
<feature type="domain" description="POTRA" evidence="9">
    <location>
        <begin position="70"/>
        <end position="148"/>
    </location>
</feature>
<dbReference type="InterPro" id="IPR034746">
    <property type="entry name" value="POTRA"/>
</dbReference>
<keyword evidence="4 8" id="KW-0812">Transmembrane</keyword>
<dbReference type="Gene3D" id="3.10.20.310">
    <property type="entry name" value="membrane protein fhac"/>
    <property type="match status" value="1"/>
</dbReference>
<dbReference type="EMBL" id="MGEF01000048">
    <property type="protein sequence ID" value="OGL77926.1"/>
    <property type="molecule type" value="Genomic_DNA"/>
</dbReference>